<name>A0A5B7CMJ2_PORTR</name>
<gene>
    <name evidence="1" type="ORF">E2C01_003309</name>
</gene>
<evidence type="ECO:0000313" key="1">
    <source>
        <dbReference type="EMBL" id="MPC10670.1"/>
    </source>
</evidence>
<sequence>MMGSSAPPWHDVRRSSRSRWLRPALRYYDFPGRRGGVMFLTRSLHFNYPPSLNLHIETYHQYPPKGQEVWCCLCLLCVPCHCEVSNRCGQSSRARNSQRASAALPCPALPCAALTAS</sequence>
<keyword evidence="2" id="KW-1185">Reference proteome</keyword>
<protein>
    <submittedName>
        <fullName evidence="1">Uncharacterized protein</fullName>
    </submittedName>
</protein>
<evidence type="ECO:0000313" key="2">
    <source>
        <dbReference type="Proteomes" id="UP000324222"/>
    </source>
</evidence>
<dbReference type="EMBL" id="VSRR010000126">
    <property type="protein sequence ID" value="MPC10670.1"/>
    <property type="molecule type" value="Genomic_DNA"/>
</dbReference>
<dbReference type="Proteomes" id="UP000324222">
    <property type="component" value="Unassembled WGS sequence"/>
</dbReference>
<reference evidence="1 2" key="1">
    <citation type="submission" date="2019-05" db="EMBL/GenBank/DDBJ databases">
        <title>Another draft genome of Portunus trituberculatus and its Hox gene families provides insights of decapod evolution.</title>
        <authorList>
            <person name="Jeong J.-H."/>
            <person name="Song I."/>
            <person name="Kim S."/>
            <person name="Choi T."/>
            <person name="Kim D."/>
            <person name="Ryu S."/>
            <person name="Kim W."/>
        </authorList>
    </citation>
    <scope>NUCLEOTIDE SEQUENCE [LARGE SCALE GENOMIC DNA]</scope>
    <source>
        <tissue evidence="1">Muscle</tissue>
    </source>
</reference>
<organism evidence="1 2">
    <name type="scientific">Portunus trituberculatus</name>
    <name type="common">Swimming crab</name>
    <name type="synonym">Neptunus trituberculatus</name>
    <dbReference type="NCBI Taxonomy" id="210409"/>
    <lineage>
        <taxon>Eukaryota</taxon>
        <taxon>Metazoa</taxon>
        <taxon>Ecdysozoa</taxon>
        <taxon>Arthropoda</taxon>
        <taxon>Crustacea</taxon>
        <taxon>Multicrustacea</taxon>
        <taxon>Malacostraca</taxon>
        <taxon>Eumalacostraca</taxon>
        <taxon>Eucarida</taxon>
        <taxon>Decapoda</taxon>
        <taxon>Pleocyemata</taxon>
        <taxon>Brachyura</taxon>
        <taxon>Eubrachyura</taxon>
        <taxon>Portunoidea</taxon>
        <taxon>Portunidae</taxon>
        <taxon>Portuninae</taxon>
        <taxon>Portunus</taxon>
    </lineage>
</organism>
<proteinExistence type="predicted"/>
<dbReference type="AlphaFoldDB" id="A0A5B7CMJ2"/>
<comment type="caution">
    <text evidence="1">The sequence shown here is derived from an EMBL/GenBank/DDBJ whole genome shotgun (WGS) entry which is preliminary data.</text>
</comment>
<accession>A0A5B7CMJ2</accession>